<dbReference type="InterPro" id="IPR025525">
    <property type="entry name" value="hAT-like_transposase_RNase-H"/>
</dbReference>
<evidence type="ECO:0000313" key="3">
    <source>
        <dbReference type="Proteomes" id="UP000829196"/>
    </source>
</evidence>
<gene>
    <name evidence="2" type="ORF">KFK09_023863</name>
</gene>
<sequence>MCVISGTKYPTTNIYFSCISTAYATLKHELIEGPDYIKQMCRRMIVNFEKYWHDFCVILAIAAILDPRDKFAFVEWCYKRLYVGDYVFEFKKVKDSLFSLFLNYASNSVNVPANVGERRHTECTSRSSSTILQSQFLQVLLFLMNNV</sequence>
<protein>
    <recommendedName>
        <fullName evidence="1">hAT-like transposase RNase-H fold domain-containing protein</fullName>
    </recommendedName>
</protein>
<dbReference type="EMBL" id="JAGYWB010000017">
    <property type="protein sequence ID" value="KAI0493738.1"/>
    <property type="molecule type" value="Genomic_DNA"/>
</dbReference>
<dbReference type="InterPro" id="IPR012337">
    <property type="entry name" value="RNaseH-like_sf"/>
</dbReference>
<evidence type="ECO:0000259" key="1">
    <source>
        <dbReference type="Pfam" id="PF14372"/>
    </source>
</evidence>
<dbReference type="Proteomes" id="UP000829196">
    <property type="component" value="Unassembled WGS sequence"/>
</dbReference>
<proteinExistence type="predicted"/>
<feature type="domain" description="hAT-like transposase RNase-H fold" evidence="1">
    <location>
        <begin position="5"/>
        <end position="104"/>
    </location>
</feature>
<dbReference type="PANTHER" id="PTHR23272">
    <property type="entry name" value="BED FINGER-RELATED"/>
    <property type="match status" value="1"/>
</dbReference>
<dbReference type="AlphaFoldDB" id="A0A8T3AC99"/>
<evidence type="ECO:0000313" key="2">
    <source>
        <dbReference type="EMBL" id="KAI0493738.1"/>
    </source>
</evidence>
<dbReference type="Pfam" id="PF14372">
    <property type="entry name" value="hAT-like_RNase-H"/>
    <property type="match status" value="1"/>
</dbReference>
<keyword evidence="3" id="KW-1185">Reference proteome</keyword>
<organism evidence="2 3">
    <name type="scientific">Dendrobium nobile</name>
    <name type="common">Orchid</name>
    <dbReference type="NCBI Taxonomy" id="94219"/>
    <lineage>
        <taxon>Eukaryota</taxon>
        <taxon>Viridiplantae</taxon>
        <taxon>Streptophyta</taxon>
        <taxon>Embryophyta</taxon>
        <taxon>Tracheophyta</taxon>
        <taxon>Spermatophyta</taxon>
        <taxon>Magnoliopsida</taxon>
        <taxon>Liliopsida</taxon>
        <taxon>Asparagales</taxon>
        <taxon>Orchidaceae</taxon>
        <taxon>Epidendroideae</taxon>
        <taxon>Malaxideae</taxon>
        <taxon>Dendrobiinae</taxon>
        <taxon>Dendrobium</taxon>
    </lineage>
</organism>
<name>A0A8T3AC99_DENNO</name>
<dbReference type="GO" id="GO:0003677">
    <property type="term" value="F:DNA binding"/>
    <property type="evidence" value="ECO:0007669"/>
    <property type="project" value="InterPro"/>
</dbReference>
<reference evidence="2" key="1">
    <citation type="journal article" date="2022" name="Front. Genet.">
        <title>Chromosome-Scale Assembly of the Dendrobium nobile Genome Provides Insights Into the Molecular Mechanism of the Biosynthesis of the Medicinal Active Ingredient of Dendrobium.</title>
        <authorList>
            <person name="Xu Q."/>
            <person name="Niu S.-C."/>
            <person name="Li K.-L."/>
            <person name="Zheng P.-J."/>
            <person name="Zhang X.-J."/>
            <person name="Jia Y."/>
            <person name="Liu Y."/>
            <person name="Niu Y.-X."/>
            <person name="Yu L.-H."/>
            <person name="Chen D.-F."/>
            <person name="Zhang G.-Q."/>
        </authorList>
    </citation>
    <scope>NUCLEOTIDE SEQUENCE</scope>
    <source>
        <tissue evidence="2">Leaf</tissue>
    </source>
</reference>
<dbReference type="OrthoDB" id="1729835at2759"/>
<dbReference type="SUPFAM" id="SSF53098">
    <property type="entry name" value="Ribonuclease H-like"/>
    <property type="match status" value="1"/>
</dbReference>
<accession>A0A8T3AC99</accession>
<comment type="caution">
    <text evidence="2">The sequence shown here is derived from an EMBL/GenBank/DDBJ whole genome shotgun (WGS) entry which is preliminary data.</text>
</comment>
<dbReference type="PANTHER" id="PTHR23272:SF184">
    <property type="entry name" value="OS03G0311250 PROTEIN"/>
    <property type="match status" value="1"/>
</dbReference>